<feature type="transmembrane region" description="Helical" evidence="10">
    <location>
        <begin position="106"/>
        <end position="130"/>
    </location>
</feature>
<reference evidence="12" key="1">
    <citation type="journal article" date="2008" name="Nature">
        <title>The amphioxus genome and the evolution of the chordate karyotype.</title>
        <authorList>
            <consortium name="US DOE Joint Genome Institute (JGI-PGF)"/>
            <person name="Putnam N.H."/>
            <person name="Butts T."/>
            <person name="Ferrier D.E.K."/>
            <person name="Furlong R.F."/>
            <person name="Hellsten U."/>
            <person name="Kawashima T."/>
            <person name="Robinson-Rechavi M."/>
            <person name="Shoguchi E."/>
            <person name="Terry A."/>
            <person name="Yu J.-K."/>
            <person name="Benito-Gutierrez E.L."/>
            <person name="Dubchak I."/>
            <person name="Garcia-Fernandez J."/>
            <person name="Gibson-Brown J.J."/>
            <person name="Grigoriev I.V."/>
            <person name="Horton A.C."/>
            <person name="de Jong P.J."/>
            <person name="Jurka J."/>
            <person name="Kapitonov V.V."/>
            <person name="Kohara Y."/>
            <person name="Kuroki Y."/>
            <person name="Lindquist E."/>
            <person name="Lucas S."/>
            <person name="Osoegawa K."/>
            <person name="Pennacchio L.A."/>
            <person name="Salamov A.A."/>
            <person name="Satou Y."/>
            <person name="Sauka-Spengler T."/>
            <person name="Schmutz J."/>
            <person name="Shin-I T."/>
            <person name="Toyoda A."/>
            <person name="Bronner-Fraser M."/>
            <person name="Fujiyama A."/>
            <person name="Holland L.Z."/>
            <person name="Holland P.W.H."/>
            <person name="Satoh N."/>
            <person name="Rokhsar D.S."/>
        </authorList>
    </citation>
    <scope>NUCLEOTIDE SEQUENCE [LARGE SCALE GENOMIC DNA]</scope>
    <source>
        <strain evidence="12">S238N-H82</strain>
        <tissue evidence="12">Testes</tissue>
    </source>
</reference>
<feature type="transmembrane region" description="Helical" evidence="10">
    <location>
        <begin position="329"/>
        <end position="354"/>
    </location>
</feature>
<dbReference type="PANTHER" id="PTHR11360:SF318">
    <property type="entry name" value="MONOCARBOXYLATE TRANSPORTER 12"/>
    <property type="match status" value="1"/>
</dbReference>
<evidence type="ECO:0000256" key="3">
    <source>
        <dbReference type="ARBA" id="ARBA00022475"/>
    </source>
</evidence>
<evidence type="ECO:0000256" key="1">
    <source>
        <dbReference type="ARBA" id="ARBA00004554"/>
    </source>
</evidence>
<feature type="transmembrane region" description="Helical" evidence="10">
    <location>
        <begin position="54"/>
        <end position="74"/>
    </location>
</feature>
<dbReference type="AlphaFoldDB" id="C3YBS1"/>
<dbReference type="PANTHER" id="PTHR11360">
    <property type="entry name" value="MONOCARBOXYLATE TRANSPORTER"/>
    <property type="match status" value="1"/>
</dbReference>
<dbReference type="SUPFAM" id="SSF103473">
    <property type="entry name" value="MFS general substrate transporter"/>
    <property type="match status" value="1"/>
</dbReference>
<feature type="transmembrane region" description="Helical" evidence="10">
    <location>
        <begin position="142"/>
        <end position="163"/>
    </location>
</feature>
<dbReference type="EMBL" id="GG666497">
    <property type="protein sequence ID" value="EEN62428.1"/>
    <property type="molecule type" value="Genomic_DNA"/>
</dbReference>
<evidence type="ECO:0000256" key="7">
    <source>
        <dbReference type="ARBA" id="ARBA00036521"/>
    </source>
</evidence>
<evidence type="ECO:0000256" key="10">
    <source>
        <dbReference type="SAM" id="Phobius"/>
    </source>
</evidence>
<dbReference type="InterPro" id="IPR020846">
    <property type="entry name" value="MFS_dom"/>
</dbReference>
<feature type="transmembrane region" description="Helical" evidence="10">
    <location>
        <begin position="241"/>
        <end position="263"/>
    </location>
</feature>
<comment type="similarity">
    <text evidence="2">Belongs to the major facilitator superfamily. Monocarboxylate porter (TC 2.A.1.13) family.</text>
</comment>
<keyword evidence="4 10" id="KW-0812">Transmembrane</keyword>
<dbReference type="InParanoid" id="C3YBS1"/>
<dbReference type="CDD" id="cd17352">
    <property type="entry name" value="MFS_MCT_SLC16"/>
    <property type="match status" value="1"/>
</dbReference>
<comment type="subcellular location">
    <subcellularLocation>
        <location evidence="1">Basolateral cell membrane</location>
        <topology evidence="1">Multi-pass membrane protein</topology>
    </subcellularLocation>
</comment>
<dbReference type="eggNOG" id="KOG2504">
    <property type="taxonomic scope" value="Eukaryota"/>
</dbReference>
<evidence type="ECO:0000313" key="12">
    <source>
        <dbReference type="EMBL" id="EEN62428.1"/>
    </source>
</evidence>
<dbReference type="InterPro" id="IPR036259">
    <property type="entry name" value="MFS_trans_sf"/>
</dbReference>
<dbReference type="PROSITE" id="PS50850">
    <property type="entry name" value="MFS"/>
    <property type="match status" value="1"/>
</dbReference>
<proteinExistence type="inferred from homology"/>
<dbReference type="InterPro" id="IPR050327">
    <property type="entry name" value="Proton-linked_MCT"/>
</dbReference>
<feature type="transmembrane region" description="Helical" evidence="10">
    <location>
        <begin position="366"/>
        <end position="385"/>
    </location>
</feature>
<name>C3YBS1_BRAFL</name>
<evidence type="ECO:0000256" key="9">
    <source>
        <dbReference type="ARBA" id="ARBA00037605"/>
    </source>
</evidence>
<organism>
    <name type="scientific">Branchiostoma floridae</name>
    <name type="common">Florida lancelet</name>
    <name type="synonym">Amphioxus</name>
    <dbReference type="NCBI Taxonomy" id="7739"/>
    <lineage>
        <taxon>Eukaryota</taxon>
        <taxon>Metazoa</taxon>
        <taxon>Chordata</taxon>
        <taxon>Cephalochordata</taxon>
        <taxon>Leptocardii</taxon>
        <taxon>Amphioxiformes</taxon>
        <taxon>Branchiostomatidae</taxon>
        <taxon>Branchiostoma</taxon>
    </lineage>
</organism>
<keyword evidence="3" id="KW-1003">Cell membrane</keyword>
<sequence length="394" mass="42250">MQSVNKPPEGGWGWIVVFSTFLLHVVAIGLVKSLGVFFVEFREVFQESAGKTSLITSVFAATVNLCSPIASALSNLTSCRTVVMAGGVISAVGLGVSYFAQNIVHLIITIGLITGFGVSLMYSPSMIMVGKYFHKGHATANGIAISGTGVSMFVLSPLSQFLIDEYRWNGALLIFAGITLNGCVCGALLRPLHLEGAGKVEEAETENEEATDSSKTCEAVVLLCRRVVEMFDVTLLKSRQFLVYSLSFFGLMLGYSMSFPHLVSHAQGLGVEKTQAAFLLSILGIVETVARPVNGWLSDRLPVRKLYYYMVGCVGLGICNVAIPHSRTYAALVACMVFYGISSGIFYPLIAVLAKKYSGVSRIGGGLGWAFVFKGVAFLLGPPIAGKKHQQRTL</sequence>
<feature type="transmembrane region" description="Helical" evidence="10">
    <location>
        <begin position="306"/>
        <end position="323"/>
    </location>
</feature>
<dbReference type="FunFam" id="1.20.1250.20:FF:000466">
    <property type="entry name" value="Uncharacterized protein"/>
    <property type="match status" value="1"/>
</dbReference>
<evidence type="ECO:0000256" key="2">
    <source>
        <dbReference type="ARBA" id="ARBA00006727"/>
    </source>
</evidence>
<feature type="transmembrane region" description="Helical" evidence="10">
    <location>
        <begin position="81"/>
        <end position="100"/>
    </location>
</feature>
<evidence type="ECO:0000256" key="5">
    <source>
        <dbReference type="ARBA" id="ARBA00022989"/>
    </source>
</evidence>
<gene>
    <name evidence="12" type="ORF">BRAFLDRAFT_57286</name>
</gene>
<comment type="function">
    <text evidence="9">Functions as a transporter for creatine and as well for its precursor guanidinoacetate. Transport of creatine and GAA is independent of resting membrane potential and extracellular Na(+), Cl(-), or pH. Contributes to the process of creatine biosynthesis and distribution.</text>
</comment>
<evidence type="ECO:0000256" key="4">
    <source>
        <dbReference type="ARBA" id="ARBA00022692"/>
    </source>
</evidence>
<protein>
    <recommendedName>
        <fullName evidence="11">Major facilitator superfamily (MFS) profile domain-containing protein</fullName>
    </recommendedName>
</protein>
<evidence type="ECO:0000256" key="8">
    <source>
        <dbReference type="ARBA" id="ARBA00036771"/>
    </source>
</evidence>
<accession>C3YBS1</accession>
<evidence type="ECO:0000259" key="11">
    <source>
        <dbReference type="PROSITE" id="PS50850"/>
    </source>
</evidence>
<feature type="transmembrane region" description="Helical" evidence="10">
    <location>
        <begin position="12"/>
        <end position="34"/>
    </location>
</feature>
<dbReference type="InterPro" id="IPR011701">
    <property type="entry name" value="MFS"/>
</dbReference>
<dbReference type="GO" id="GO:0022857">
    <property type="term" value="F:transmembrane transporter activity"/>
    <property type="evidence" value="ECO:0007669"/>
    <property type="project" value="InterPro"/>
</dbReference>
<keyword evidence="5 10" id="KW-1133">Transmembrane helix</keyword>
<dbReference type="Pfam" id="PF07690">
    <property type="entry name" value="MFS_1"/>
    <property type="match status" value="1"/>
</dbReference>
<dbReference type="GO" id="GO:0016323">
    <property type="term" value="C:basolateral plasma membrane"/>
    <property type="evidence" value="ECO:0007669"/>
    <property type="project" value="UniProtKB-SubCell"/>
</dbReference>
<feature type="domain" description="Major facilitator superfamily (MFS) profile" evidence="11">
    <location>
        <begin position="13"/>
        <end position="394"/>
    </location>
</feature>
<comment type="catalytic activity">
    <reaction evidence="8">
        <text>guanidinoacetate(in) = guanidinoacetate(out)</text>
        <dbReference type="Rhea" id="RHEA:73047"/>
        <dbReference type="ChEBI" id="CHEBI:57742"/>
    </reaction>
</comment>
<evidence type="ECO:0000256" key="6">
    <source>
        <dbReference type="ARBA" id="ARBA00023136"/>
    </source>
</evidence>
<comment type="catalytic activity">
    <reaction evidence="7">
        <text>creatine(in) = creatine(out)</text>
        <dbReference type="Rhea" id="RHEA:73043"/>
        <dbReference type="ChEBI" id="CHEBI:57947"/>
    </reaction>
</comment>
<keyword evidence="6 10" id="KW-0472">Membrane</keyword>
<dbReference type="Gene3D" id="1.20.1250.20">
    <property type="entry name" value="MFS general substrate transporter like domains"/>
    <property type="match status" value="2"/>
</dbReference>
<feature type="transmembrane region" description="Helical" evidence="10">
    <location>
        <begin position="169"/>
        <end position="189"/>
    </location>
</feature>